<evidence type="ECO:0000313" key="2">
    <source>
        <dbReference type="Proteomes" id="UP000004198"/>
    </source>
</evidence>
<gene>
    <name evidence="1" type="ORF">CcarbDRAFT_0576</name>
</gene>
<evidence type="ECO:0000313" key="1">
    <source>
        <dbReference type="EMBL" id="EET88937.1"/>
    </source>
</evidence>
<keyword evidence="2" id="KW-1185">Reference proteome</keyword>
<organism evidence="1 2">
    <name type="scientific">Clostridium carboxidivorans P7</name>
    <dbReference type="NCBI Taxonomy" id="536227"/>
    <lineage>
        <taxon>Bacteria</taxon>
        <taxon>Bacillati</taxon>
        <taxon>Bacillota</taxon>
        <taxon>Clostridia</taxon>
        <taxon>Eubacteriales</taxon>
        <taxon>Clostridiaceae</taxon>
        <taxon>Clostridium</taxon>
    </lineage>
</organism>
<dbReference type="AlphaFoldDB" id="C6PP59"/>
<protein>
    <submittedName>
        <fullName evidence="1">Uncharacterized protein</fullName>
    </submittedName>
</protein>
<comment type="caution">
    <text evidence="1">The sequence shown here is derived from an EMBL/GenBank/DDBJ whole genome shotgun (WGS) entry which is preliminary data.</text>
</comment>
<dbReference type="EMBL" id="ACVI01000006">
    <property type="protein sequence ID" value="EET88937.1"/>
    <property type="molecule type" value="Genomic_DNA"/>
</dbReference>
<dbReference type="RefSeq" id="WP_007059461.1">
    <property type="nucleotide sequence ID" value="NZ_ACVI01000006.1"/>
</dbReference>
<proteinExistence type="predicted"/>
<dbReference type="Proteomes" id="UP000004198">
    <property type="component" value="Unassembled WGS sequence"/>
</dbReference>
<accession>C6PP59</accession>
<reference evidence="1 2" key="1">
    <citation type="submission" date="2009-06" db="EMBL/GenBank/DDBJ databases">
        <title>The draft genome of Clostridium carboxidivorans P7.</title>
        <authorList>
            <consortium name="US DOE Joint Genome Institute (JGI-PGF)"/>
            <person name="Lucas S."/>
            <person name="Copeland A."/>
            <person name="Lapidus A."/>
            <person name="Glavina del Rio T."/>
            <person name="Tice H."/>
            <person name="Bruce D."/>
            <person name="Goodwin L."/>
            <person name="Pitluck S."/>
            <person name="Larimer F."/>
            <person name="Land M.L."/>
            <person name="Hauser L."/>
            <person name="Hemme C.L."/>
        </authorList>
    </citation>
    <scope>NUCLEOTIDE SEQUENCE [LARGE SCALE GENOMIC DNA]</scope>
    <source>
        <strain evidence="1 2">P7</strain>
    </source>
</reference>
<sequence length="50" mass="5879">MYARFNLKTNGDFSEVGNLKYSPKSELTNFLVEYVADLDEWDEEVIDMQI</sequence>
<name>C6PP59_9CLOT</name>